<dbReference type="InterPro" id="IPR000008">
    <property type="entry name" value="C2_dom"/>
</dbReference>
<evidence type="ECO:0000256" key="2">
    <source>
        <dbReference type="ARBA" id="ARBA00022692"/>
    </source>
</evidence>
<dbReference type="Proteomes" id="UP000623129">
    <property type="component" value="Unassembled WGS sequence"/>
</dbReference>
<proteinExistence type="predicted"/>
<keyword evidence="2 6" id="KW-0812">Transmembrane</keyword>
<keyword evidence="10" id="KW-1185">Reference proteome</keyword>
<evidence type="ECO:0000313" key="9">
    <source>
        <dbReference type="EMBL" id="KAF3329753.1"/>
    </source>
</evidence>
<dbReference type="Gene3D" id="2.60.40.150">
    <property type="entry name" value="C2 domain"/>
    <property type="match status" value="2"/>
</dbReference>
<dbReference type="SMART" id="SM00239">
    <property type="entry name" value="C2"/>
    <property type="match status" value="2"/>
</dbReference>
<dbReference type="InterPro" id="IPR004182">
    <property type="entry name" value="GRAM"/>
</dbReference>
<organism evidence="9 10">
    <name type="scientific">Carex littledalei</name>
    <dbReference type="NCBI Taxonomy" id="544730"/>
    <lineage>
        <taxon>Eukaryota</taxon>
        <taxon>Viridiplantae</taxon>
        <taxon>Streptophyta</taxon>
        <taxon>Embryophyta</taxon>
        <taxon>Tracheophyta</taxon>
        <taxon>Spermatophyta</taxon>
        <taxon>Magnoliopsida</taxon>
        <taxon>Liliopsida</taxon>
        <taxon>Poales</taxon>
        <taxon>Cyperaceae</taxon>
        <taxon>Cyperoideae</taxon>
        <taxon>Cariceae</taxon>
        <taxon>Carex</taxon>
        <taxon>Carex subgen. Euthyceras</taxon>
    </lineage>
</organism>
<dbReference type="PANTHER" id="PTHR46296">
    <property type="entry name" value="BNAA05G37250D PROTEIN"/>
    <property type="match status" value="1"/>
</dbReference>
<evidence type="ECO:0000313" key="10">
    <source>
        <dbReference type="Proteomes" id="UP000623129"/>
    </source>
</evidence>
<dbReference type="Gene3D" id="2.30.29.30">
    <property type="entry name" value="Pleckstrin-homology domain (PH domain)/Phosphotyrosine-binding domain (PTB)"/>
    <property type="match status" value="1"/>
</dbReference>
<comment type="subcellular location">
    <subcellularLocation>
        <location evidence="1">Membrane</location>
        <topology evidence="1">Single-pass membrane protein</topology>
    </subcellularLocation>
</comment>
<evidence type="ECO:0000259" key="8">
    <source>
        <dbReference type="PROSITE" id="PS51778"/>
    </source>
</evidence>
<evidence type="ECO:0000259" key="7">
    <source>
        <dbReference type="PROSITE" id="PS50004"/>
    </source>
</evidence>
<name>A0A833R4M5_9POAL</name>
<dbReference type="GO" id="GO:0016020">
    <property type="term" value="C:membrane"/>
    <property type="evidence" value="ECO:0007669"/>
    <property type="project" value="UniProtKB-SubCell"/>
</dbReference>
<dbReference type="SMART" id="SM00568">
    <property type="entry name" value="GRAM"/>
    <property type="match status" value="1"/>
</dbReference>
<evidence type="ECO:0000256" key="1">
    <source>
        <dbReference type="ARBA" id="ARBA00004167"/>
    </source>
</evidence>
<dbReference type="OrthoDB" id="67700at2759"/>
<keyword evidence="3 6" id="KW-1133">Transmembrane helix</keyword>
<dbReference type="PROSITE" id="PS51778">
    <property type="entry name" value="VAST"/>
    <property type="match status" value="2"/>
</dbReference>
<reference evidence="9" key="1">
    <citation type="submission" date="2020-01" db="EMBL/GenBank/DDBJ databases">
        <title>Genome sequence of Kobresia littledalei, the first chromosome-level genome in the family Cyperaceae.</title>
        <authorList>
            <person name="Qu G."/>
        </authorList>
    </citation>
    <scope>NUCLEOTIDE SEQUENCE</scope>
    <source>
        <strain evidence="9">C.B.Clarke</strain>
        <tissue evidence="9">Leaf</tissue>
    </source>
</reference>
<dbReference type="EMBL" id="SWLB01000014">
    <property type="protein sequence ID" value="KAF3329753.1"/>
    <property type="molecule type" value="Genomic_DNA"/>
</dbReference>
<feature type="compositionally biased region" description="Polar residues" evidence="5">
    <location>
        <begin position="178"/>
        <end position="194"/>
    </location>
</feature>
<dbReference type="Pfam" id="PF00168">
    <property type="entry name" value="C2"/>
    <property type="match status" value="2"/>
</dbReference>
<feature type="region of interest" description="Disordered" evidence="5">
    <location>
        <begin position="178"/>
        <end position="206"/>
    </location>
</feature>
<feature type="transmembrane region" description="Helical" evidence="6">
    <location>
        <begin position="498"/>
        <end position="520"/>
    </location>
</feature>
<evidence type="ECO:0000256" key="4">
    <source>
        <dbReference type="ARBA" id="ARBA00023136"/>
    </source>
</evidence>
<dbReference type="AlphaFoldDB" id="A0A833R4M5"/>
<protein>
    <submittedName>
        <fullName evidence="9">C2 and GRAM domain-containing protein</fullName>
    </submittedName>
</protein>
<evidence type="ECO:0000256" key="5">
    <source>
        <dbReference type="SAM" id="MobiDB-lite"/>
    </source>
</evidence>
<dbReference type="Pfam" id="PF02893">
    <property type="entry name" value="GRAM"/>
    <property type="match status" value="1"/>
</dbReference>
<dbReference type="CDD" id="cd00030">
    <property type="entry name" value="C2"/>
    <property type="match status" value="2"/>
</dbReference>
<feature type="domain" description="C2" evidence="7">
    <location>
        <begin position="570"/>
        <end position="683"/>
    </location>
</feature>
<dbReference type="PANTHER" id="PTHR46296:SF2">
    <property type="entry name" value="OS08G0492400 PROTEIN"/>
    <property type="match status" value="1"/>
</dbReference>
<dbReference type="PROSITE" id="PS50004">
    <property type="entry name" value="C2"/>
    <property type="match status" value="2"/>
</dbReference>
<feature type="domain" description="C2" evidence="7">
    <location>
        <begin position="1"/>
        <end position="101"/>
    </location>
</feature>
<dbReference type="InterPro" id="IPR011993">
    <property type="entry name" value="PH-like_dom_sf"/>
</dbReference>
<feature type="domain" description="VASt" evidence="8">
    <location>
        <begin position="893"/>
        <end position="1057"/>
    </location>
</feature>
<dbReference type="SUPFAM" id="SSF49562">
    <property type="entry name" value="C2 domain (Calcium/lipid-binding domain, CaLB)"/>
    <property type="match status" value="2"/>
</dbReference>
<evidence type="ECO:0000256" key="3">
    <source>
        <dbReference type="ARBA" id="ARBA00022989"/>
    </source>
</evidence>
<dbReference type="InterPro" id="IPR031968">
    <property type="entry name" value="VASt"/>
</dbReference>
<dbReference type="Pfam" id="PF16016">
    <property type="entry name" value="VASt"/>
    <property type="match status" value="2"/>
</dbReference>
<dbReference type="PRINTS" id="PR00360">
    <property type="entry name" value="C2DOMAIN"/>
</dbReference>
<feature type="region of interest" description="Disordered" evidence="5">
    <location>
        <begin position="133"/>
        <end position="154"/>
    </location>
</feature>
<feature type="domain" description="VASt" evidence="8">
    <location>
        <begin position="296"/>
        <end position="469"/>
    </location>
</feature>
<comment type="caution">
    <text evidence="9">The sequence shown here is derived from an EMBL/GenBank/DDBJ whole genome shotgun (WGS) entry which is preliminary data.</text>
</comment>
<sequence length="1061" mass="118973">MRLLVHIIEARNLLAKDSNGSSDPFVVLQLGNQKFRTKVIDMSLNPSWDEKFSFEVRDVRDALRLVVYDKDLIGKDFLGKVKFPLSDLMNTGDLSFGTQWYKLQPESEKSKIKECGEIHVMILMERGELRHAFSEPLPRPDTPKKSDRVPSSLSHTISDIESILSKQDFDSNSVSETINETVGREQSQNTSSTDNADEKPNDEPTLAGKLRNIFTGKVPDIPSIPETPLAEALRTPFSGTPFAGPAKTPFKEPTLLDVHQKISETVPLTDVSPSFDELLKSFESRNKNAEMPSNLPGGVLLDQHYIATPSELNSIIFSPGSDFLQLLSEIQKSTNFQADMWKIENEGQFLKRGVSYIMPPSTMVKAVKAMDEQNYLKADGNSFCVLSSVSTPDLPAVGSYFKTEVLFCITSGPDLPTQEKTSHLVISWRINFIQSTMLKGRIESGARQGLKESYAKFADLLSQKVKIADLREPGTEKDQLLADLQAERVSIRKLIMMYFGNFTVVSYGLVLLSVLLHLMIIKESERQGLEFSCLDMPDSICEIAIGGLLVLQGQQVLNKVRRFVQARRQQGGDHGVKAQGDGWLLTVALIEGHKLAAVDLTGSSDPYVVFSCNGMMKTSSIKFQTLAPQWNEIFEYDAMLDPPSVLRIDVYDFDGPFDEITSLGYAEINFVKSNLSDLADVWVPLQGNLAMSCESKLRLRIFLNNSKGTEVVSEYLKVMEKEVGHKIRMRSAQAHAEFQKIFHLPAEEFLINDFSCQLKRKMSLQGRLFLSPRIIAFYSSLFGHKIRFYFLWEDIEDIQVICSSHGFQSIFVILHKGKGLDAKHGSKSTENGKLKFHFQNFVSFTVAKRTIVALWKARSLTPEQKLQIAAEESGDRNLNHEDSGQFLGLEDAKKTEVFSSVLQFDINSLMEAFDGGPLELRVMEAVGCIEYTPTEWESVRSDTYQRQTYYKCGKSLSACGGAASSTQQKIPLGDGKKGWIIDEVMELQGVLLGDYYNIHTRYQIEDLSPKQKACNVQVSLGVAWQKSTKHQKRVTKNVISNATKLIQKTFGQIEKELASPK</sequence>
<keyword evidence="4 6" id="KW-0472">Membrane</keyword>
<accession>A0A833R4M5</accession>
<dbReference type="InterPro" id="IPR035892">
    <property type="entry name" value="C2_domain_sf"/>
</dbReference>
<gene>
    <name evidence="9" type="ORF">FCM35_KLT05084</name>
</gene>
<evidence type="ECO:0000256" key="6">
    <source>
        <dbReference type="SAM" id="Phobius"/>
    </source>
</evidence>
<dbReference type="InterPro" id="IPR044511">
    <property type="entry name" value="At1g03370/At5g50170-like"/>
</dbReference>